<evidence type="ECO:0000256" key="3">
    <source>
        <dbReference type="ARBA" id="ARBA00022643"/>
    </source>
</evidence>
<evidence type="ECO:0000313" key="8">
    <source>
        <dbReference type="Proteomes" id="UP001274830"/>
    </source>
</evidence>
<dbReference type="PANTHER" id="PTHR33798">
    <property type="entry name" value="FLAVOPROTEIN OXYGENASE"/>
    <property type="match status" value="1"/>
</dbReference>
<dbReference type="Proteomes" id="UP001274830">
    <property type="component" value="Unassembled WGS sequence"/>
</dbReference>
<evidence type="ECO:0000259" key="6">
    <source>
        <dbReference type="SMART" id="SM00903"/>
    </source>
</evidence>
<evidence type="ECO:0000313" key="7">
    <source>
        <dbReference type="EMBL" id="KAK3678731.1"/>
    </source>
</evidence>
<sequence>MSGEPEQKAQDPTAHEQMMDSEKHVKRNPHGNFKEVEGGRPDWRANEKFAFTKTKNPSWKVGQGANDGGESLKYDHVDIDPYEDGRPATFNYKLLISAIIPRPIGFVSTRSKDGSSTNLAPFSYTQMVNHDPPIFIVGYAGGFDKAKDSLKNLMESKECTINMISEHYIEAANATSVNAPYGVSEWALTGLTPAPCKDVKASRVKEAVFSVEGKLVDTKEFESRATPGKKTGVMAIIEGVRFWAREDAINEERNIIDPAILRPMSRLGGITYGRLTEGVEIPRPDWDDLKQEAESAGLVKPKSDGQ</sequence>
<feature type="compositionally biased region" description="Basic and acidic residues" evidence="5">
    <location>
        <begin position="1"/>
        <end position="23"/>
    </location>
</feature>
<comment type="cofactor">
    <cofactor evidence="1">
        <name>FMN</name>
        <dbReference type="ChEBI" id="CHEBI:58210"/>
    </cofactor>
</comment>
<dbReference type="InterPro" id="IPR012349">
    <property type="entry name" value="Split_barrel_FMN-bd"/>
</dbReference>
<comment type="caution">
    <text evidence="7">The sequence shown here is derived from an EMBL/GenBank/DDBJ whole genome shotgun (WGS) entry which is preliminary data.</text>
</comment>
<keyword evidence="8" id="KW-1185">Reference proteome</keyword>
<protein>
    <recommendedName>
        <fullName evidence="6">Flavin reductase like domain-containing protein</fullName>
    </recommendedName>
</protein>
<dbReference type="PANTHER" id="PTHR33798:SF5">
    <property type="entry name" value="FLAVIN REDUCTASE LIKE DOMAIN-CONTAINING PROTEIN"/>
    <property type="match status" value="1"/>
</dbReference>
<evidence type="ECO:0000256" key="4">
    <source>
        <dbReference type="ARBA" id="ARBA00038054"/>
    </source>
</evidence>
<evidence type="ECO:0000256" key="5">
    <source>
        <dbReference type="SAM" id="MobiDB-lite"/>
    </source>
</evidence>
<evidence type="ECO:0000256" key="2">
    <source>
        <dbReference type="ARBA" id="ARBA00022630"/>
    </source>
</evidence>
<comment type="similarity">
    <text evidence="4">Belongs to the flavoredoxin family.</text>
</comment>
<name>A0AAE0WV53_9PEZI</name>
<accession>A0AAE0WV53</accession>
<dbReference type="SUPFAM" id="SSF50475">
    <property type="entry name" value="FMN-binding split barrel"/>
    <property type="match status" value="1"/>
</dbReference>
<dbReference type="AlphaFoldDB" id="A0AAE0WV53"/>
<feature type="domain" description="Flavin reductase like" evidence="6">
    <location>
        <begin position="97"/>
        <end position="257"/>
    </location>
</feature>
<organism evidence="7 8">
    <name type="scientific">Recurvomyces mirabilis</name>
    <dbReference type="NCBI Taxonomy" id="574656"/>
    <lineage>
        <taxon>Eukaryota</taxon>
        <taxon>Fungi</taxon>
        <taxon>Dikarya</taxon>
        <taxon>Ascomycota</taxon>
        <taxon>Pezizomycotina</taxon>
        <taxon>Dothideomycetes</taxon>
        <taxon>Dothideomycetidae</taxon>
        <taxon>Mycosphaerellales</taxon>
        <taxon>Teratosphaeriaceae</taxon>
        <taxon>Recurvomyces</taxon>
    </lineage>
</organism>
<keyword evidence="3" id="KW-0288">FMN</keyword>
<dbReference type="InterPro" id="IPR002563">
    <property type="entry name" value="Flavin_Rdtase-like_dom"/>
</dbReference>
<dbReference type="Gene3D" id="2.30.110.10">
    <property type="entry name" value="Electron Transport, Fmn-binding Protein, Chain A"/>
    <property type="match status" value="1"/>
</dbReference>
<evidence type="ECO:0000256" key="1">
    <source>
        <dbReference type="ARBA" id="ARBA00001917"/>
    </source>
</evidence>
<gene>
    <name evidence="7" type="ORF">LTR78_001184</name>
</gene>
<dbReference type="Pfam" id="PF01613">
    <property type="entry name" value="Flavin_Reduct"/>
    <property type="match status" value="1"/>
</dbReference>
<dbReference type="SMART" id="SM00903">
    <property type="entry name" value="Flavin_Reduct"/>
    <property type="match status" value="1"/>
</dbReference>
<dbReference type="GO" id="GO:0010181">
    <property type="term" value="F:FMN binding"/>
    <property type="evidence" value="ECO:0007669"/>
    <property type="project" value="InterPro"/>
</dbReference>
<reference evidence="7" key="1">
    <citation type="submission" date="2023-07" db="EMBL/GenBank/DDBJ databases">
        <title>Black Yeasts Isolated from many extreme environments.</title>
        <authorList>
            <person name="Coleine C."/>
            <person name="Stajich J.E."/>
            <person name="Selbmann L."/>
        </authorList>
    </citation>
    <scope>NUCLEOTIDE SEQUENCE</scope>
    <source>
        <strain evidence="7">CCFEE 5485</strain>
    </source>
</reference>
<proteinExistence type="inferred from homology"/>
<feature type="region of interest" description="Disordered" evidence="5">
    <location>
        <begin position="1"/>
        <end position="41"/>
    </location>
</feature>
<feature type="compositionally biased region" description="Basic and acidic residues" evidence="5">
    <location>
        <begin position="32"/>
        <end position="41"/>
    </location>
</feature>
<keyword evidence="2" id="KW-0285">Flavoprotein</keyword>
<dbReference type="EMBL" id="JAUTXT010000003">
    <property type="protein sequence ID" value="KAK3678731.1"/>
    <property type="molecule type" value="Genomic_DNA"/>
</dbReference>